<dbReference type="PANTHER" id="PTHR22850">
    <property type="entry name" value="WD40 REPEAT FAMILY"/>
    <property type="match status" value="1"/>
</dbReference>
<dbReference type="AlphaFoldDB" id="A0A1R2BQD6"/>
<keyword evidence="2 6" id="KW-0853">WD repeat</keyword>
<dbReference type="InterPro" id="IPR001680">
    <property type="entry name" value="WD40_rpt"/>
</dbReference>
<keyword evidence="4" id="KW-0156">Chromatin regulator</keyword>
<evidence type="ECO:0000256" key="1">
    <source>
        <dbReference type="ARBA" id="ARBA00004123"/>
    </source>
</evidence>
<evidence type="ECO:0000256" key="5">
    <source>
        <dbReference type="ARBA" id="ARBA00023242"/>
    </source>
</evidence>
<proteinExistence type="predicted"/>
<accession>A0A1R2BQD6</accession>
<keyword evidence="3" id="KW-0677">Repeat</keyword>
<comment type="subcellular location">
    <subcellularLocation>
        <location evidence="1">Nucleus</location>
    </subcellularLocation>
</comment>
<dbReference type="InterPro" id="IPR050459">
    <property type="entry name" value="WD_repeat_RBAP46/RBAP48/MSI1"/>
</dbReference>
<dbReference type="InterPro" id="IPR022052">
    <property type="entry name" value="Histone-bd_RBBP4-like_N"/>
</dbReference>
<organism evidence="8 9">
    <name type="scientific">Stentor coeruleus</name>
    <dbReference type="NCBI Taxonomy" id="5963"/>
    <lineage>
        <taxon>Eukaryota</taxon>
        <taxon>Sar</taxon>
        <taxon>Alveolata</taxon>
        <taxon>Ciliophora</taxon>
        <taxon>Postciliodesmatophora</taxon>
        <taxon>Heterotrichea</taxon>
        <taxon>Heterotrichida</taxon>
        <taxon>Stentoridae</taxon>
        <taxon>Stentor</taxon>
    </lineage>
</organism>
<dbReference type="GO" id="GO:0006325">
    <property type="term" value="P:chromatin organization"/>
    <property type="evidence" value="ECO:0007669"/>
    <property type="project" value="UniProtKB-KW"/>
</dbReference>
<dbReference type="PRINTS" id="PR00320">
    <property type="entry name" value="GPROTEINBRPT"/>
</dbReference>
<evidence type="ECO:0000256" key="3">
    <source>
        <dbReference type="ARBA" id="ARBA00022737"/>
    </source>
</evidence>
<evidence type="ECO:0000259" key="7">
    <source>
        <dbReference type="Pfam" id="PF12265"/>
    </source>
</evidence>
<evidence type="ECO:0000256" key="2">
    <source>
        <dbReference type="ARBA" id="ARBA00022574"/>
    </source>
</evidence>
<protein>
    <recommendedName>
        <fullName evidence="7">Histone-binding protein RBBP4-like N-terminal domain-containing protein</fullName>
    </recommendedName>
</protein>
<dbReference type="InterPro" id="IPR036322">
    <property type="entry name" value="WD40_repeat_dom_sf"/>
</dbReference>
<dbReference type="OrthoDB" id="427795at2759"/>
<reference evidence="8 9" key="1">
    <citation type="submission" date="2016-11" db="EMBL/GenBank/DDBJ databases">
        <title>The macronuclear genome of Stentor coeruleus: a giant cell with tiny introns.</title>
        <authorList>
            <person name="Slabodnick M."/>
            <person name="Ruby J.G."/>
            <person name="Reiff S.B."/>
            <person name="Swart E.C."/>
            <person name="Gosai S."/>
            <person name="Prabakaran S."/>
            <person name="Witkowska E."/>
            <person name="Larue G.E."/>
            <person name="Fisher S."/>
            <person name="Freeman R.M."/>
            <person name="Gunawardena J."/>
            <person name="Chu W."/>
            <person name="Stover N.A."/>
            <person name="Gregory B.D."/>
            <person name="Nowacki M."/>
            <person name="Derisi J."/>
            <person name="Roy S.W."/>
            <person name="Marshall W.F."/>
            <person name="Sood P."/>
        </authorList>
    </citation>
    <scope>NUCLEOTIDE SEQUENCE [LARGE SCALE GENOMIC DNA]</scope>
    <source>
        <strain evidence="8">WM001</strain>
    </source>
</reference>
<dbReference type="PROSITE" id="PS50082">
    <property type="entry name" value="WD_REPEATS_2"/>
    <property type="match status" value="5"/>
</dbReference>
<evidence type="ECO:0000256" key="6">
    <source>
        <dbReference type="PROSITE-ProRule" id="PRU00221"/>
    </source>
</evidence>
<gene>
    <name evidence="8" type="ORF">SteCoe_21068</name>
</gene>
<feature type="repeat" description="WD" evidence="6">
    <location>
        <begin position="305"/>
        <end position="347"/>
    </location>
</feature>
<keyword evidence="5" id="KW-0539">Nucleus</keyword>
<dbReference type="InterPro" id="IPR020472">
    <property type="entry name" value="WD40_PAC1"/>
</dbReference>
<dbReference type="SMART" id="SM00320">
    <property type="entry name" value="WD40"/>
    <property type="match status" value="6"/>
</dbReference>
<dbReference type="GO" id="GO:0005634">
    <property type="term" value="C:nucleus"/>
    <property type="evidence" value="ECO:0007669"/>
    <property type="project" value="UniProtKB-SubCell"/>
</dbReference>
<sequence length="403" mass="45141">MNTVMKDEGEIEETDEQVILEEYKIWKKNAPFMYDTMITHVLEWPSLTVEWASTRECSPNSDYSFQTLLLGTNTGNAEQDLLLQAKVKVPMEQSLISGKIYLDNTKDVGGIGLLSKTDNKIEITARVNHEKEVLRARAMPKQDYLIATKSPNSFVYIYDLRKYSSKSAVSPNLILTGHSKEGKGLAWFTSKQGMLASAAHDNIINIWDISQGNTSPLRTYFGHENGIEDLVINENGVLASVGNDKKIMLWDHRQELPTHVIEAHSREITSADFNNASPYILATGSKDKTIGIWDLRNLSLKSASFSNHKDIVTSVKWAPYTGNLLASASNDRRVMIWDLTNIGRAQSDEEAEDGPPELVFIHGGHTSYVSDIAWNPNEDLTLASVAEDNILQVWQVSNSIFNY</sequence>
<feature type="repeat" description="WD" evidence="6">
    <location>
        <begin position="220"/>
        <end position="251"/>
    </location>
</feature>
<dbReference type="PROSITE" id="PS00678">
    <property type="entry name" value="WD_REPEATS_1"/>
    <property type="match status" value="3"/>
</dbReference>
<dbReference type="Pfam" id="PF00400">
    <property type="entry name" value="WD40"/>
    <property type="match status" value="5"/>
</dbReference>
<feature type="repeat" description="WD" evidence="6">
    <location>
        <begin position="175"/>
        <end position="217"/>
    </location>
</feature>
<name>A0A1R2BQD6_9CILI</name>
<dbReference type="InterPro" id="IPR015943">
    <property type="entry name" value="WD40/YVTN_repeat-like_dom_sf"/>
</dbReference>
<dbReference type="InterPro" id="IPR019775">
    <property type="entry name" value="WD40_repeat_CS"/>
</dbReference>
<evidence type="ECO:0000313" key="8">
    <source>
        <dbReference type="EMBL" id="OMJ78988.1"/>
    </source>
</evidence>
<dbReference type="SUPFAM" id="SSF50978">
    <property type="entry name" value="WD40 repeat-like"/>
    <property type="match status" value="1"/>
</dbReference>
<evidence type="ECO:0000256" key="4">
    <source>
        <dbReference type="ARBA" id="ARBA00022853"/>
    </source>
</evidence>
<dbReference type="Proteomes" id="UP000187209">
    <property type="component" value="Unassembled WGS sequence"/>
</dbReference>
<dbReference type="Gene3D" id="2.130.10.10">
    <property type="entry name" value="YVTN repeat-like/Quinoprotein amine dehydrogenase"/>
    <property type="match status" value="1"/>
</dbReference>
<feature type="repeat" description="WD" evidence="6">
    <location>
        <begin position="362"/>
        <end position="398"/>
    </location>
</feature>
<evidence type="ECO:0000313" key="9">
    <source>
        <dbReference type="Proteomes" id="UP000187209"/>
    </source>
</evidence>
<dbReference type="Pfam" id="PF12265">
    <property type="entry name" value="CAF1C_H4-bd"/>
    <property type="match status" value="1"/>
</dbReference>
<feature type="domain" description="Histone-binding protein RBBP4-like N-terminal" evidence="7">
    <location>
        <begin position="21"/>
        <end position="90"/>
    </location>
</feature>
<dbReference type="PROSITE" id="PS50294">
    <property type="entry name" value="WD_REPEATS_REGION"/>
    <property type="match status" value="3"/>
</dbReference>
<feature type="repeat" description="WD" evidence="6">
    <location>
        <begin position="261"/>
        <end position="303"/>
    </location>
</feature>
<dbReference type="EMBL" id="MPUH01000493">
    <property type="protein sequence ID" value="OMJ78988.1"/>
    <property type="molecule type" value="Genomic_DNA"/>
</dbReference>
<comment type="caution">
    <text evidence="8">The sequence shown here is derived from an EMBL/GenBank/DDBJ whole genome shotgun (WGS) entry which is preliminary data.</text>
</comment>
<keyword evidence="9" id="KW-1185">Reference proteome</keyword>